<dbReference type="InterPro" id="IPR001647">
    <property type="entry name" value="HTH_TetR"/>
</dbReference>
<protein>
    <submittedName>
        <fullName evidence="4">TetR family transcriptional regulator</fullName>
    </submittedName>
</protein>
<comment type="caution">
    <text evidence="4">The sequence shown here is derived from an EMBL/GenBank/DDBJ whole genome shotgun (WGS) entry which is preliminary data.</text>
</comment>
<dbReference type="InterPro" id="IPR039532">
    <property type="entry name" value="TetR_C_Firmicutes"/>
</dbReference>
<evidence type="ECO:0000313" key="4">
    <source>
        <dbReference type="EMBL" id="MYV17617.1"/>
    </source>
</evidence>
<keyword evidence="1 2" id="KW-0238">DNA-binding</keyword>
<dbReference type="InterPro" id="IPR050624">
    <property type="entry name" value="HTH-type_Tx_Regulator"/>
</dbReference>
<dbReference type="OrthoDB" id="9810250at2"/>
<evidence type="ECO:0000256" key="1">
    <source>
        <dbReference type="ARBA" id="ARBA00023125"/>
    </source>
</evidence>
<dbReference type="PANTHER" id="PTHR43479:SF7">
    <property type="entry name" value="TETR-FAMILY TRANSCRIPTIONAL REGULATOR"/>
    <property type="match status" value="1"/>
</dbReference>
<dbReference type="Gene3D" id="1.10.357.10">
    <property type="entry name" value="Tetracycline Repressor, domain 2"/>
    <property type="match status" value="1"/>
</dbReference>
<dbReference type="PANTHER" id="PTHR43479">
    <property type="entry name" value="ACREF/ENVCD OPERON REPRESSOR-RELATED"/>
    <property type="match status" value="1"/>
</dbReference>
<organism evidence="4 5">
    <name type="scientific">Furfurilactobacillus milii</name>
    <dbReference type="NCBI Taxonomy" id="2888272"/>
    <lineage>
        <taxon>Bacteria</taxon>
        <taxon>Bacillati</taxon>
        <taxon>Bacillota</taxon>
        <taxon>Bacilli</taxon>
        <taxon>Lactobacillales</taxon>
        <taxon>Lactobacillaceae</taxon>
        <taxon>Furfurilactobacillus</taxon>
    </lineage>
</organism>
<dbReference type="Pfam" id="PF14278">
    <property type="entry name" value="TetR_C_8"/>
    <property type="match status" value="1"/>
</dbReference>
<gene>
    <name evidence="4" type="ORF">GB993_08890</name>
</gene>
<dbReference type="PROSITE" id="PS50977">
    <property type="entry name" value="HTH_TETR_2"/>
    <property type="match status" value="1"/>
</dbReference>
<dbReference type="RefSeq" id="WP_161003989.1">
    <property type="nucleotide sequence ID" value="NZ_WEZQ01000017.1"/>
</dbReference>
<accession>A0A6N9I494</accession>
<evidence type="ECO:0000259" key="3">
    <source>
        <dbReference type="PROSITE" id="PS50977"/>
    </source>
</evidence>
<dbReference type="AlphaFoldDB" id="A0A6N9I494"/>
<dbReference type="SUPFAM" id="SSF46689">
    <property type="entry name" value="Homeodomain-like"/>
    <property type="match status" value="1"/>
</dbReference>
<dbReference type="InterPro" id="IPR009057">
    <property type="entry name" value="Homeodomain-like_sf"/>
</dbReference>
<name>A0A6N9I494_9LACO</name>
<dbReference type="Pfam" id="PF00440">
    <property type="entry name" value="TetR_N"/>
    <property type="match status" value="1"/>
</dbReference>
<sequence length="186" mass="21655">MEIRRQIFNSVYEFMQNKPINDLTVDDILTASGVSRGSFYKYFTDKYDVINSYFADTMNRMFLNCRLSNWHGIMRKQFEFLADNASFFKSAFKITGQNSFCTYFNCHLVRQFSEAIIKYGHQTELSAVEKHAVQFYADGVVAYTRRWLSSDMSTPIDEVVRELTSLIPQVILDATCDEITIEPEYA</sequence>
<dbReference type="Proteomes" id="UP000449209">
    <property type="component" value="Unassembled WGS sequence"/>
</dbReference>
<dbReference type="EMBL" id="WEZQ01000017">
    <property type="protein sequence ID" value="MYV17617.1"/>
    <property type="molecule type" value="Genomic_DNA"/>
</dbReference>
<reference evidence="4 5" key="1">
    <citation type="journal article" date="2019" name="Appl. Environ. Microbiol.">
        <title>Genetic determinants of hydroxycinnamic acid metabolism in heterofermentative lactobacilli.</title>
        <authorList>
            <person name="Gaur G."/>
            <person name="Oh J.H."/>
            <person name="Filannino P."/>
            <person name="Gobbetti M."/>
            <person name="van Pijkeren J.P."/>
            <person name="Ganzle M.G."/>
        </authorList>
    </citation>
    <scope>NUCLEOTIDE SEQUENCE [LARGE SCALE GENOMIC DNA]</scope>
    <source>
        <strain evidence="4 5">C5</strain>
    </source>
</reference>
<evidence type="ECO:0000256" key="2">
    <source>
        <dbReference type="PROSITE-ProRule" id="PRU00335"/>
    </source>
</evidence>
<dbReference type="GO" id="GO:0003677">
    <property type="term" value="F:DNA binding"/>
    <property type="evidence" value="ECO:0007669"/>
    <property type="project" value="UniProtKB-UniRule"/>
</dbReference>
<proteinExistence type="predicted"/>
<evidence type="ECO:0000313" key="5">
    <source>
        <dbReference type="Proteomes" id="UP000449209"/>
    </source>
</evidence>
<feature type="DNA-binding region" description="H-T-H motif" evidence="2">
    <location>
        <begin position="24"/>
        <end position="43"/>
    </location>
</feature>
<feature type="domain" description="HTH tetR-type" evidence="3">
    <location>
        <begin position="1"/>
        <end position="61"/>
    </location>
</feature>